<dbReference type="RefSeq" id="WP_184305908.1">
    <property type="nucleotide sequence ID" value="NZ_JACHXU010000011.1"/>
</dbReference>
<gene>
    <name evidence="8" type="ORF">FHS27_003413</name>
</gene>
<comment type="caution">
    <text evidence="8">The sequence shown here is derived from an EMBL/GenBank/DDBJ whole genome shotgun (WGS) entry which is preliminary data.</text>
</comment>
<dbReference type="GO" id="GO:0004311">
    <property type="term" value="F:geranylgeranyl diphosphate synthase activity"/>
    <property type="evidence" value="ECO:0007669"/>
    <property type="project" value="UniProtKB-EC"/>
</dbReference>
<evidence type="ECO:0000256" key="1">
    <source>
        <dbReference type="ARBA" id="ARBA00001946"/>
    </source>
</evidence>
<evidence type="ECO:0000256" key="4">
    <source>
        <dbReference type="ARBA" id="ARBA00022723"/>
    </source>
</evidence>
<evidence type="ECO:0000256" key="3">
    <source>
        <dbReference type="ARBA" id="ARBA00022679"/>
    </source>
</evidence>
<dbReference type="GO" id="GO:0046872">
    <property type="term" value="F:metal ion binding"/>
    <property type="evidence" value="ECO:0007669"/>
    <property type="project" value="UniProtKB-KW"/>
</dbReference>
<dbReference type="EMBL" id="JACHXU010000011">
    <property type="protein sequence ID" value="MBB3207588.1"/>
    <property type="molecule type" value="Genomic_DNA"/>
</dbReference>
<reference evidence="8 9" key="1">
    <citation type="submission" date="2020-08" db="EMBL/GenBank/DDBJ databases">
        <title>Genomic Encyclopedia of Type Strains, Phase III (KMG-III): the genomes of soil and plant-associated and newly described type strains.</title>
        <authorList>
            <person name="Whitman W."/>
        </authorList>
    </citation>
    <scope>NUCLEOTIDE SEQUENCE [LARGE SCALE GENOMIC DNA]</scope>
    <source>
        <strain evidence="8 9">CECT 8075</strain>
    </source>
</reference>
<accession>A0A7W5DZU2</accession>
<proteinExistence type="inferred from homology"/>
<evidence type="ECO:0000256" key="5">
    <source>
        <dbReference type="ARBA" id="ARBA00022842"/>
    </source>
</evidence>
<dbReference type="PANTHER" id="PTHR43281">
    <property type="entry name" value="FARNESYL DIPHOSPHATE SYNTHASE"/>
    <property type="match status" value="1"/>
</dbReference>
<evidence type="ECO:0000313" key="8">
    <source>
        <dbReference type="EMBL" id="MBB3207588.1"/>
    </source>
</evidence>
<dbReference type="InterPro" id="IPR008949">
    <property type="entry name" value="Isoprenoid_synthase_dom_sf"/>
</dbReference>
<dbReference type="InterPro" id="IPR053378">
    <property type="entry name" value="Prenyl_diphosphate_synthase"/>
</dbReference>
<dbReference type="PANTHER" id="PTHR43281:SF1">
    <property type="entry name" value="FARNESYL DIPHOSPHATE SYNTHASE"/>
    <property type="match status" value="1"/>
</dbReference>
<keyword evidence="4" id="KW-0479">Metal-binding</keyword>
<organism evidence="8 9">
    <name type="scientific">Aporhodopirellula rubra</name>
    <dbReference type="NCBI Taxonomy" id="980271"/>
    <lineage>
        <taxon>Bacteria</taxon>
        <taxon>Pseudomonadati</taxon>
        <taxon>Planctomycetota</taxon>
        <taxon>Planctomycetia</taxon>
        <taxon>Pirellulales</taxon>
        <taxon>Pirellulaceae</taxon>
        <taxon>Aporhodopirellula</taxon>
    </lineage>
</organism>
<keyword evidence="6" id="KW-0414">Isoprene biosynthesis</keyword>
<dbReference type="AlphaFoldDB" id="A0A7W5DZU2"/>
<dbReference type="FunFam" id="1.10.600.10:FF:000001">
    <property type="entry name" value="Geranylgeranyl diphosphate synthase"/>
    <property type="match status" value="1"/>
</dbReference>
<dbReference type="SFLD" id="SFLDS00005">
    <property type="entry name" value="Isoprenoid_Synthase_Type_I"/>
    <property type="match status" value="1"/>
</dbReference>
<dbReference type="Gene3D" id="1.10.600.10">
    <property type="entry name" value="Farnesyl Diphosphate Synthase"/>
    <property type="match status" value="1"/>
</dbReference>
<keyword evidence="5" id="KW-0460">Magnesium</keyword>
<evidence type="ECO:0000313" key="9">
    <source>
        <dbReference type="Proteomes" id="UP000536179"/>
    </source>
</evidence>
<dbReference type="CDD" id="cd00685">
    <property type="entry name" value="Trans_IPPS_HT"/>
    <property type="match status" value="1"/>
</dbReference>
<dbReference type="SFLD" id="SFLDG01017">
    <property type="entry name" value="Polyprenyl_Transferase_Like"/>
    <property type="match status" value="1"/>
</dbReference>
<dbReference type="InterPro" id="IPR000092">
    <property type="entry name" value="Polyprenyl_synt"/>
</dbReference>
<comment type="cofactor">
    <cofactor evidence="1">
        <name>Mg(2+)</name>
        <dbReference type="ChEBI" id="CHEBI:18420"/>
    </cofactor>
</comment>
<keyword evidence="9" id="KW-1185">Reference proteome</keyword>
<dbReference type="EC" id="2.5.1.10" evidence="8"/>
<dbReference type="SUPFAM" id="SSF48576">
    <property type="entry name" value="Terpenoid synthases"/>
    <property type="match status" value="1"/>
</dbReference>
<protein>
    <submittedName>
        <fullName evidence="8">Geranylgeranyl diphosphate synthase type II</fullName>
        <ecNumber evidence="8">2.5.1.1</ecNumber>
        <ecNumber evidence="8">2.5.1.10</ecNumber>
        <ecNumber evidence="8">2.5.1.29</ecNumber>
    </submittedName>
</protein>
<dbReference type="PROSITE" id="PS00723">
    <property type="entry name" value="POLYPRENYL_SYNTHASE_1"/>
    <property type="match status" value="1"/>
</dbReference>
<keyword evidence="3 7" id="KW-0808">Transferase</keyword>
<comment type="similarity">
    <text evidence="2 7">Belongs to the FPP/GGPP synthase family.</text>
</comment>
<dbReference type="Proteomes" id="UP000536179">
    <property type="component" value="Unassembled WGS sequence"/>
</dbReference>
<dbReference type="GO" id="GO:0004161">
    <property type="term" value="F:dimethylallyltranstransferase activity"/>
    <property type="evidence" value="ECO:0007669"/>
    <property type="project" value="UniProtKB-EC"/>
</dbReference>
<sequence>MIDVAELLRPYRDAIEGELDRACQFGDGCPEKLAEAIRYALLAPGKRLRPALVMMSAEACGASIQDVLAPAVAVEMIHAYSLIHDDLPAMDDDDLRRGRPTTHITFGQATAILAGDALQAQAYAHLYTQIADPALAARLMGELAIASGPAGLVGGQEDDLAAEKIDLDSFESPFLAQQHLESIHRRKTGALFIACAKMGAIAAGGNEEQVDALGRFADAFGLAFQITDDVLDFTSNAEELGKRTGKDSGRGKFTFPDLMAAQRDDVSRLELGLAEIPHDADPKSGNAGFDDSKVATTTQVGVGIEMAQQHAAALIRSAHQSLELFGASGQRLARMADYILERTS</sequence>
<dbReference type="EC" id="2.5.1.29" evidence="8"/>
<dbReference type="EC" id="2.5.1.1" evidence="8"/>
<dbReference type="GO" id="GO:0005737">
    <property type="term" value="C:cytoplasm"/>
    <property type="evidence" value="ECO:0007669"/>
    <property type="project" value="UniProtKB-ARBA"/>
</dbReference>
<evidence type="ECO:0000256" key="2">
    <source>
        <dbReference type="ARBA" id="ARBA00006706"/>
    </source>
</evidence>
<dbReference type="PROSITE" id="PS00444">
    <property type="entry name" value="POLYPRENYL_SYNTHASE_2"/>
    <property type="match status" value="1"/>
</dbReference>
<dbReference type="GO" id="GO:0016114">
    <property type="term" value="P:terpenoid biosynthetic process"/>
    <property type="evidence" value="ECO:0007669"/>
    <property type="project" value="UniProtKB-ARBA"/>
</dbReference>
<name>A0A7W5DZU2_9BACT</name>
<dbReference type="GO" id="GO:0004337">
    <property type="term" value="F:(2E,6E)-farnesyl diphosphate synthase activity"/>
    <property type="evidence" value="ECO:0007669"/>
    <property type="project" value="UniProtKB-EC"/>
</dbReference>
<evidence type="ECO:0000256" key="7">
    <source>
        <dbReference type="RuleBase" id="RU004466"/>
    </source>
</evidence>
<dbReference type="Pfam" id="PF00348">
    <property type="entry name" value="polyprenyl_synt"/>
    <property type="match status" value="1"/>
</dbReference>
<dbReference type="NCBIfam" id="NF045485">
    <property type="entry name" value="FPPsyn"/>
    <property type="match status" value="1"/>
</dbReference>
<evidence type="ECO:0000256" key="6">
    <source>
        <dbReference type="ARBA" id="ARBA00023229"/>
    </source>
</evidence>
<dbReference type="InterPro" id="IPR033749">
    <property type="entry name" value="Polyprenyl_synt_CS"/>
</dbReference>